<evidence type="ECO:0000256" key="3">
    <source>
        <dbReference type="ARBA" id="ARBA00022729"/>
    </source>
</evidence>
<feature type="disulfide bond" evidence="5">
    <location>
        <begin position="90"/>
        <end position="129"/>
    </location>
</feature>
<accession>A0A8X6H0U7</accession>
<evidence type="ECO:0000313" key="6">
    <source>
        <dbReference type="EMBL" id="GFQ77634.1"/>
    </source>
</evidence>
<dbReference type="EMBL" id="BMAO01011908">
    <property type="protein sequence ID" value="GFQ77634.1"/>
    <property type="molecule type" value="Genomic_DNA"/>
</dbReference>
<keyword evidence="4" id="KW-0170">Cobalt</keyword>
<dbReference type="InterPro" id="IPR051588">
    <property type="entry name" value="Cobalamin_Transport"/>
</dbReference>
<dbReference type="GO" id="GO:0005615">
    <property type="term" value="C:extracellular space"/>
    <property type="evidence" value="ECO:0007669"/>
    <property type="project" value="TreeGrafter"/>
</dbReference>
<protein>
    <submittedName>
        <fullName evidence="6">Gastric intrinsic factor</fullName>
    </submittedName>
</protein>
<evidence type="ECO:0000256" key="1">
    <source>
        <dbReference type="ARBA" id="ARBA00004613"/>
    </source>
</evidence>
<sequence>FQQPSGVDLTYVRSFVDKKQQHGVRIHCLVPISSRDKKMSAQELALYIHALMVTCMDPNDFYGENLVQKLRKRMEANANYTNPFQILVLCNAGDTMSTRDVDRVVATFDSQHRPFWTDTQALASMALACLSSRPNLVTDEKVLKDMLQVLKRRQFRNGTVDNARTTSLVLQALLIHDSFMEDFDLRSALTTVIDSVKDNVSLLNAYYALPVLSNKSLLNISSSRCIKAPETEAEALQKALSVHAKAISVEYSIWIGDRKELGKIWKLKMSQNHTIYDVIETVARIDNRQRVKYNIVEGKPYVTSLGGIEDDPETGTFWFIYLRTLNSDDKPEILEQSPVDLKIKPNQEIILWYKLNLWIPHSDDAESTISD</sequence>
<feature type="binding site" evidence="4">
    <location>
        <position position="118"/>
    </location>
    <ligand>
        <name>cyanocob(III)alamin</name>
        <dbReference type="ChEBI" id="CHEBI:17439"/>
    </ligand>
</feature>
<dbReference type="OrthoDB" id="6432293at2759"/>
<dbReference type="GO" id="GO:0015889">
    <property type="term" value="P:cobalamin transport"/>
    <property type="evidence" value="ECO:0007669"/>
    <property type="project" value="InterPro"/>
</dbReference>
<keyword evidence="7" id="KW-1185">Reference proteome</keyword>
<dbReference type="PANTHER" id="PTHR10559">
    <property type="entry name" value="TRANSCOBALAMIN-1/GASTRIC INTRINSIC FACTOR"/>
    <property type="match status" value="1"/>
</dbReference>
<keyword evidence="5" id="KW-1015">Disulfide bond</keyword>
<dbReference type="InterPro" id="IPR002157">
    <property type="entry name" value="Cbl-bd_prot"/>
</dbReference>
<dbReference type="Gene3D" id="1.50.10.20">
    <property type="match status" value="1"/>
</dbReference>
<feature type="binding site" evidence="4">
    <location>
        <position position="162"/>
    </location>
    <ligand>
        <name>cyanocob(III)alamin</name>
        <dbReference type="ChEBI" id="CHEBI:17439"/>
    </ligand>
</feature>
<dbReference type="GO" id="GO:0031419">
    <property type="term" value="F:cobalamin binding"/>
    <property type="evidence" value="ECO:0007669"/>
    <property type="project" value="InterPro"/>
</dbReference>
<evidence type="ECO:0000256" key="2">
    <source>
        <dbReference type="ARBA" id="ARBA00022525"/>
    </source>
</evidence>
<keyword evidence="3" id="KW-0732">Signal</keyword>
<name>A0A8X6H0U7_TRICU</name>
<dbReference type="Gene3D" id="2.170.130.30">
    <property type="match status" value="1"/>
</dbReference>
<evidence type="ECO:0000313" key="7">
    <source>
        <dbReference type="Proteomes" id="UP000887116"/>
    </source>
</evidence>
<dbReference type="Pfam" id="PF01122">
    <property type="entry name" value="Cobalamin_bind"/>
    <property type="match status" value="1"/>
</dbReference>
<evidence type="ECO:0000256" key="4">
    <source>
        <dbReference type="PIRSR" id="PIRSR602157-1"/>
    </source>
</evidence>
<feature type="binding site" evidence="4">
    <location>
        <begin position="301"/>
        <end position="302"/>
    </location>
    <ligand>
        <name>cyanocob(III)alamin</name>
        <dbReference type="ChEBI" id="CHEBI:17439"/>
    </ligand>
</feature>
<organism evidence="6 7">
    <name type="scientific">Trichonephila clavata</name>
    <name type="common">Joro spider</name>
    <name type="synonym">Nephila clavata</name>
    <dbReference type="NCBI Taxonomy" id="2740835"/>
    <lineage>
        <taxon>Eukaryota</taxon>
        <taxon>Metazoa</taxon>
        <taxon>Ecdysozoa</taxon>
        <taxon>Arthropoda</taxon>
        <taxon>Chelicerata</taxon>
        <taxon>Arachnida</taxon>
        <taxon>Araneae</taxon>
        <taxon>Araneomorphae</taxon>
        <taxon>Entelegynae</taxon>
        <taxon>Araneoidea</taxon>
        <taxon>Nephilidae</taxon>
        <taxon>Trichonephila</taxon>
    </lineage>
</organism>
<keyword evidence="2" id="KW-0964">Secreted</keyword>
<gene>
    <name evidence="6" type="primary">NCL1_48839</name>
    <name evidence="6" type="ORF">TNCT_131271</name>
</gene>
<dbReference type="Proteomes" id="UP000887116">
    <property type="component" value="Unassembled WGS sequence"/>
</dbReference>
<comment type="subcellular location">
    <subcellularLocation>
        <location evidence="1">Secreted</location>
    </subcellularLocation>
</comment>
<dbReference type="PANTHER" id="PTHR10559:SF18">
    <property type="entry name" value="TRANSCOBALAMIN II"/>
    <property type="match status" value="1"/>
</dbReference>
<dbReference type="AlphaFoldDB" id="A0A8X6H0U7"/>
<feature type="non-terminal residue" evidence="6">
    <location>
        <position position="371"/>
    </location>
</feature>
<reference evidence="6" key="1">
    <citation type="submission" date="2020-07" db="EMBL/GenBank/DDBJ databases">
        <title>Multicomponent nature underlies the extraordinary mechanical properties of spider dragline silk.</title>
        <authorList>
            <person name="Kono N."/>
            <person name="Nakamura H."/>
            <person name="Mori M."/>
            <person name="Yoshida Y."/>
            <person name="Ohtoshi R."/>
            <person name="Malay A.D."/>
            <person name="Moran D.A.P."/>
            <person name="Tomita M."/>
            <person name="Numata K."/>
            <person name="Arakawa K."/>
        </authorList>
    </citation>
    <scope>NUCLEOTIDE SEQUENCE</scope>
</reference>
<evidence type="ECO:0000256" key="5">
    <source>
        <dbReference type="PIRSR" id="PIRSR602157-2"/>
    </source>
</evidence>
<proteinExistence type="predicted"/>
<comment type="caution">
    <text evidence="6">The sequence shown here is derived from an EMBL/GenBank/DDBJ whole genome shotgun (WGS) entry which is preliminary data.</text>
</comment>